<gene>
    <name evidence="2" type="ORF">O181_020431</name>
</gene>
<reference evidence="2" key="1">
    <citation type="submission" date="2021-03" db="EMBL/GenBank/DDBJ databases">
        <title>Draft genome sequence of rust myrtle Austropuccinia psidii MF-1, a brazilian biotype.</title>
        <authorList>
            <person name="Quecine M.C."/>
            <person name="Pachon D.M.R."/>
            <person name="Bonatelli M.L."/>
            <person name="Correr F.H."/>
            <person name="Franceschini L.M."/>
            <person name="Leite T.F."/>
            <person name="Margarido G.R.A."/>
            <person name="Almeida C.A."/>
            <person name="Ferrarezi J.A."/>
            <person name="Labate C.A."/>
        </authorList>
    </citation>
    <scope>NUCLEOTIDE SEQUENCE</scope>
    <source>
        <strain evidence="2">MF-1</strain>
    </source>
</reference>
<proteinExistence type="predicted"/>
<dbReference type="PANTHER" id="PTHR37984:SF5">
    <property type="entry name" value="PROTEIN NYNRIN-LIKE"/>
    <property type="match status" value="1"/>
</dbReference>
<evidence type="ECO:0000313" key="3">
    <source>
        <dbReference type="Proteomes" id="UP000765509"/>
    </source>
</evidence>
<sequence>MLCGDFKALNNYTKADRYTIPTIPHAVYKLAKYKYIVKMDCMKGFQQNGVQPNYMRVLRIIFNMGIYEYTRMPFGIKDAPDHFQRVMDTIFQEEILEGWMVVYINYIIVYSETWEDHLHYIERVLSKCTPINPKISLKKCTFGQQELLAVGHKVSGLSLAIYQNKGAAVLQKPVPRNITEMQSFLGFLATTETKSK</sequence>
<name>A0A9Q3GUT7_9BASI</name>
<dbReference type="AlphaFoldDB" id="A0A9Q3GUT7"/>
<dbReference type="Pfam" id="PF00078">
    <property type="entry name" value="RVT_1"/>
    <property type="match status" value="1"/>
</dbReference>
<dbReference type="CDD" id="cd01647">
    <property type="entry name" value="RT_LTR"/>
    <property type="match status" value="1"/>
</dbReference>
<dbReference type="SUPFAM" id="SSF56672">
    <property type="entry name" value="DNA/RNA polymerases"/>
    <property type="match status" value="1"/>
</dbReference>
<dbReference type="InterPro" id="IPR043128">
    <property type="entry name" value="Rev_trsase/Diguanyl_cyclase"/>
</dbReference>
<organism evidence="2 3">
    <name type="scientific">Austropuccinia psidii MF-1</name>
    <dbReference type="NCBI Taxonomy" id="1389203"/>
    <lineage>
        <taxon>Eukaryota</taxon>
        <taxon>Fungi</taxon>
        <taxon>Dikarya</taxon>
        <taxon>Basidiomycota</taxon>
        <taxon>Pucciniomycotina</taxon>
        <taxon>Pucciniomycetes</taxon>
        <taxon>Pucciniales</taxon>
        <taxon>Sphaerophragmiaceae</taxon>
        <taxon>Austropuccinia</taxon>
    </lineage>
</organism>
<dbReference type="InterPro" id="IPR043502">
    <property type="entry name" value="DNA/RNA_pol_sf"/>
</dbReference>
<evidence type="ECO:0000259" key="1">
    <source>
        <dbReference type="Pfam" id="PF00078"/>
    </source>
</evidence>
<dbReference type="InterPro" id="IPR050951">
    <property type="entry name" value="Retrovirus_Pol_polyprotein"/>
</dbReference>
<accession>A0A9Q3GUT7</accession>
<protein>
    <recommendedName>
        <fullName evidence="1">Reverse transcriptase domain-containing protein</fullName>
    </recommendedName>
</protein>
<evidence type="ECO:0000313" key="2">
    <source>
        <dbReference type="EMBL" id="MBW0480716.1"/>
    </source>
</evidence>
<keyword evidence="3" id="KW-1185">Reference proteome</keyword>
<dbReference type="Proteomes" id="UP000765509">
    <property type="component" value="Unassembled WGS sequence"/>
</dbReference>
<dbReference type="Gene3D" id="3.30.70.270">
    <property type="match status" value="1"/>
</dbReference>
<dbReference type="PANTHER" id="PTHR37984">
    <property type="entry name" value="PROTEIN CBG26694"/>
    <property type="match status" value="1"/>
</dbReference>
<dbReference type="InterPro" id="IPR000477">
    <property type="entry name" value="RT_dom"/>
</dbReference>
<dbReference type="EMBL" id="AVOT02006081">
    <property type="protein sequence ID" value="MBW0480716.1"/>
    <property type="molecule type" value="Genomic_DNA"/>
</dbReference>
<comment type="caution">
    <text evidence="2">The sequence shown here is derived from an EMBL/GenBank/DDBJ whole genome shotgun (WGS) entry which is preliminary data.</text>
</comment>
<feature type="domain" description="Reverse transcriptase" evidence="1">
    <location>
        <begin position="3"/>
        <end position="153"/>
    </location>
</feature>
<dbReference type="OrthoDB" id="775972at2759"/>